<protein>
    <submittedName>
        <fullName evidence="2">Nicotinate dehydrogenase subunit A</fullName>
        <ecNumber evidence="2">1.17.2.1</ecNumber>
    </submittedName>
</protein>
<dbReference type="PROSITE" id="PS51085">
    <property type="entry name" value="2FE2S_FER_2"/>
    <property type="match status" value="1"/>
</dbReference>
<dbReference type="Pfam" id="PF00111">
    <property type="entry name" value="Fer2"/>
    <property type="match status" value="1"/>
</dbReference>
<dbReference type="Proteomes" id="UP000638648">
    <property type="component" value="Unassembled WGS sequence"/>
</dbReference>
<keyword evidence="3" id="KW-1185">Reference proteome</keyword>
<proteinExistence type="predicted"/>
<dbReference type="GO" id="GO:0046872">
    <property type="term" value="F:metal ion binding"/>
    <property type="evidence" value="ECO:0007669"/>
    <property type="project" value="InterPro"/>
</dbReference>
<dbReference type="GO" id="GO:0016903">
    <property type="term" value="F:oxidoreductase activity, acting on the aldehyde or oxo group of donors"/>
    <property type="evidence" value="ECO:0007669"/>
    <property type="project" value="TreeGrafter"/>
</dbReference>
<dbReference type="EC" id="1.17.2.1" evidence="2"/>
<dbReference type="PANTHER" id="PTHR45331:SF2">
    <property type="entry name" value="OXIDOREDUCTASE WITH IRON-SULFUR SUBUNIT"/>
    <property type="match status" value="1"/>
</dbReference>
<reference evidence="2" key="1">
    <citation type="submission" date="2020-10" db="EMBL/GenBank/DDBJ databases">
        <title>Sequencing the genomes of 1000 actinobacteria strains.</title>
        <authorList>
            <person name="Klenk H.-P."/>
        </authorList>
    </citation>
    <scope>NUCLEOTIDE SEQUENCE</scope>
    <source>
        <strain evidence="2">DSM 45354</strain>
    </source>
</reference>
<dbReference type="Pfam" id="PF01799">
    <property type="entry name" value="Fer2_2"/>
    <property type="match status" value="1"/>
</dbReference>
<accession>A0A927MYK2</accession>
<dbReference type="PANTHER" id="PTHR45331">
    <property type="entry name" value="OXIDOREDUCTASE, IRON-SULPHUR BINDING SUBUNIT-RELATED-RELATED"/>
    <property type="match status" value="1"/>
</dbReference>
<dbReference type="InterPro" id="IPR001041">
    <property type="entry name" value="2Fe-2S_ferredoxin-type"/>
</dbReference>
<dbReference type="InterPro" id="IPR002888">
    <property type="entry name" value="2Fe-2S-bd"/>
</dbReference>
<dbReference type="EMBL" id="JADBEM010000001">
    <property type="protein sequence ID" value="MBE1607093.1"/>
    <property type="molecule type" value="Genomic_DNA"/>
</dbReference>
<dbReference type="InterPro" id="IPR036884">
    <property type="entry name" value="2Fe-2S-bd_dom_sf"/>
</dbReference>
<dbReference type="InterPro" id="IPR012675">
    <property type="entry name" value="Beta-grasp_dom_sf"/>
</dbReference>
<dbReference type="AlphaFoldDB" id="A0A927MYK2"/>
<name>A0A927MYK2_9ACTN</name>
<keyword evidence="2" id="KW-0560">Oxidoreductase</keyword>
<dbReference type="Gene3D" id="3.10.20.30">
    <property type="match status" value="1"/>
</dbReference>
<dbReference type="InterPro" id="IPR052914">
    <property type="entry name" value="Aldehyde_Oxdr_Iron-Sulfur"/>
</dbReference>
<sequence>MPTPLTRTLNLNKASRTVQVADDGEQLLYVLRNQLGQHGPRFGCGVSQCGACTVLVDGQIRRSCVAPLRTIPEGANVETLDGLGTPEDPHPLQKAFTDEQAGQCAYCINGIIMGALGWLRQRQAAGTTTAPTEEEIAAFLSGEAPGSTLNYLCRCGAQ</sequence>
<organism evidence="2 3">
    <name type="scientific">Actinopolymorpha pittospori</name>
    <dbReference type="NCBI Taxonomy" id="648752"/>
    <lineage>
        <taxon>Bacteria</taxon>
        <taxon>Bacillati</taxon>
        <taxon>Actinomycetota</taxon>
        <taxon>Actinomycetes</taxon>
        <taxon>Propionibacteriales</taxon>
        <taxon>Actinopolymorphaceae</taxon>
        <taxon>Actinopolymorpha</taxon>
    </lineage>
</organism>
<dbReference type="InterPro" id="IPR036010">
    <property type="entry name" value="2Fe-2S_ferredoxin-like_sf"/>
</dbReference>
<dbReference type="SUPFAM" id="SSF47741">
    <property type="entry name" value="CO dehydrogenase ISP C-domain like"/>
    <property type="match status" value="1"/>
</dbReference>
<dbReference type="Gene3D" id="1.10.150.120">
    <property type="entry name" value="[2Fe-2S]-binding domain"/>
    <property type="match status" value="1"/>
</dbReference>
<evidence type="ECO:0000313" key="2">
    <source>
        <dbReference type="EMBL" id="MBE1607093.1"/>
    </source>
</evidence>
<dbReference type="GO" id="GO:0051537">
    <property type="term" value="F:2 iron, 2 sulfur cluster binding"/>
    <property type="evidence" value="ECO:0007669"/>
    <property type="project" value="TreeGrafter"/>
</dbReference>
<evidence type="ECO:0000259" key="1">
    <source>
        <dbReference type="PROSITE" id="PS51085"/>
    </source>
</evidence>
<dbReference type="RefSeq" id="WP_202896424.1">
    <property type="nucleotide sequence ID" value="NZ_BAABJL010000151.1"/>
</dbReference>
<evidence type="ECO:0000313" key="3">
    <source>
        <dbReference type="Proteomes" id="UP000638648"/>
    </source>
</evidence>
<feature type="domain" description="2Fe-2S ferredoxin-type" evidence="1">
    <location>
        <begin position="5"/>
        <end position="83"/>
    </location>
</feature>
<comment type="caution">
    <text evidence="2">The sequence shown here is derived from an EMBL/GenBank/DDBJ whole genome shotgun (WGS) entry which is preliminary data.</text>
</comment>
<gene>
    <name evidence="2" type="ORF">HEB94_003941</name>
</gene>
<dbReference type="SUPFAM" id="SSF54292">
    <property type="entry name" value="2Fe-2S ferredoxin-like"/>
    <property type="match status" value="1"/>
</dbReference>